<comment type="caution">
    <text evidence="1">The sequence shown here is derived from an EMBL/GenBank/DDBJ whole genome shotgun (WGS) entry which is preliminary data.</text>
</comment>
<dbReference type="EMBL" id="JAAECE010000001">
    <property type="protein sequence ID" value="KAF1807794.1"/>
    <property type="molecule type" value="Genomic_DNA"/>
</dbReference>
<gene>
    <name evidence="1" type="ORF">FB192DRAFT_1272745</name>
</gene>
<feature type="non-terminal residue" evidence="1">
    <location>
        <position position="1"/>
    </location>
</feature>
<name>A0A8H4BSI0_MUCCL</name>
<accession>A0A8H4BSI0</accession>
<sequence>KRNQLFKRYKHHPTRLRERLPIVEKQIGDLQHEISVHQTIRAGKQWREQAETSAGYLKRTITHRQIH</sequence>
<protein>
    <submittedName>
        <fullName evidence="1">Uncharacterized protein</fullName>
    </submittedName>
</protein>
<proteinExistence type="predicted"/>
<organism evidence="1 2">
    <name type="scientific">Mucor circinelloides f. lusitanicus</name>
    <name type="common">Mucor racemosus var. lusitanicus</name>
    <dbReference type="NCBI Taxonomy" id="29924"/>
    <lineage>
        <taxon>Eukaryota</taxon>
        <taxon>Fungi</taxon>
        <taxon>Fungi incertae sedis</taxon>
        <taxon>Mucoromycota</taxon>
        <taxon>Mucoromycotina</taxon>
        <taxon>Mucoromycetes</taxon>
        <taxon>Mucorales</taxon>
        <taxon>Mucorineae</taxon>
        <taxon>Mucoraceae</taxon>
        <taxon>Mucor</taxon>
    </lineage>
</organism>
<dbReference type="Proteomes" id="UP000469890">
    <property type="component" value="Unassembled WGS sequence"/>
</dbReference>
<evidence type="ECO:0000313" key="2">
    <source>
        <dbReference type="Proteomes" id="UP000469890"/>
    </source>
</evidence>
<dbReference type="AlphaFoldDB" id="A0A8H4BSI0"/>
<reference evidence="1 2" key="1">
    <citation type="submission" date="2019-09" db="EMBL/GenBank/DDBJ databases">
        <authorList>
            <consortium name="DOE Joint Genome Institute"/>
            <person name="Mondo S.J."/>
            <person name="Navarro-Mendoza M.I."/>
            <person name="Perez-Arques C."/>
            <person name="Panchal S."/>
            <person name="Nicolas F.E."/>
            <person name="Ganguly P."/>
            <person name="Pangilinan J."/>
            <person name="Grigoriev I."/>
            <person name="Heitman J."/>
            <person name="Sanya K."/>
            <person name="Garre V."/>
        </authorList>
    </citation>
    <scope>NUCLEOTIDE SEQUENCE [LARGE SCALE GENOMIC DNA]</scope>
    <source>
        <strain evidence="1 2">MU402</strain>
    </source>
</reference>
<evidence type="ECO:0000313" key="1">
    <source>
        <dbReference type="EMBL" id="KAF1807794.1"/>
    </source>
</evidence>